<accession>A0ABD3HUJ6</accession>
<name>A0ABD3HUJ6_9MARC</name>
<dbReference type="AlphaFoldDB" id="A0ABD3HUJ6"/>
<dbReference type="Proteomes" id="UP001633002">
    <property type="component" value="Unassembled WGS sequence"/>
</dbReference>
<reference evidence="2 3" key="1">
    <citation type="submission" date="2024-09" db="EMBL/GenBank/DDBJ databases">
        <title>Chromosome-scale assembly of Riccia sorocarpa.</title>
        <authorList>
            <person name="Paukszto L."/>
        </authorList>
    </citation>
    <scope>NUCLEOTIDE SEQUENCE [LARGE SCALE GENOMIC DNA]</scope>
    <source>
        <strain evidence="2">LP-2024</strain>
        <tissue evidence="2">Aerial parts of the thallus</tissue>
    </source>
</reference>
<evidence type="ECO:0000313" key="3">
    <source>
        <dbReference type="Proteomes" id="UP001633002"/>
    </source>
</evidence>
<feature type="region of interest" description="Disordered" evidence="1">
    <location>
        <begin position="107"/>
        <end position="130"/>
    </location>
</feature>
<organism evidence="2 3">
    <name type="scientific">Riccia sorocarpa</name>
    <dbReference type="NCBI Taxonomy" id="122646"/>
    <lineage>
        <taxon>Eukaryota</taxon>
        <taxon>Viridiplantae</taxon>
        <taxon>Streptophyta</taxon>
        <taxon>Embryophyta</taxon>
        <taxon>Marchantiophyta</taxon>
        <taxon>Marchantiopsida</taxon>
        <taxon>Marchantiidae</taxon>
        <taxon>Marchantiales</taxon>
        <taxon>Ricciaceae</taxon>
        <taxon>Riccia</taxon>
    </lineage>
</organism>
<dbReference type="PANTHER" id="PTHR31561">
    <property type="entry name" value="3-KETOACYL-COA SYNTHASE"/>
    <property type="match status" value="1"/>
</dbReference>
<evidence type="ECO:0000256" key="1">
    <source>
        <dbReference type="SAM" id="MobiDB-lite"/>
    </source>
</evidence>
<dbReference type="InterPro" id="IPR012392">
    <property type="entry name" value="3-ktacl-CoA_syn"/>
</dbReference>
<dbReference type="EMBL" id="JBJQOH010000003">
    <property type="protein sequence ID" value="KAL3695048.1"/>
    <property type="molecule type" value="Genomic_DNA"/>
</dbReference>
<keyword evidence="3" id="KW-1185">Reference proteome</keyword>
<proteinExistence type="predicted"/>
<sequence>MKVKLYIPDFKLAFDHFCIHAGGRACIDELEENLQLLLRTGSEILHRPLSGTSLTILSPRGGCVKAIVFGRLPSEAGSNATALYGKLFAIPETTECYQLGRPIGINQNKENEARETAQDPVKNRRSIQNA</sequence>
<gene>
    <name evidence="2" type="ORF">R1sor_008699</name>
</gene>
<evidence type="ECO:0000313" key="2">
    <source>
        <dbReference type="EMBL" id="KAL3695048.1"/>
    </source>
</evidence>
<protein>
    <submittedName>
        <fullName evidence="2">Uncharacterized protein</fullName>
    </submittedName>
</protein>
<comment type="caution">
    <text evidence="2">The sequence shown here is derived from an EMBL/GenBank/DDBJ whole genome shotgun (WGS) entry which is preliminary data.</text>
</comment>